<dbReference type="OrthoDB" id="140543at2157"/>
<dbReference type="Pfam" id="PF13480">
    <property type="entry name" value="Acetyltransf_6"/>
    <property type="match status" value="1"/>
</dbReference>
<dbReference type="SUPFAM" id="SSF55729">
    <property type="entry name" value="Acyl-CoA N-acyltransferases (Nat)"/>
    <property type="match status" value="1"/>
</dbReference>
<keyword evidence="3" id="KW-1185">Reference proteome</keyword>
<gene>
    <name evidence="2" type="ORF">SAMN05216559_3799</name>
</gene>
<accession>A0A1I6M4Z5</accession>
<evidence type="ECO:0000313" key="2">
    <source>
        <dbReference type="EMBL" id="SFS10756.1"/>
    </source>
</evidence>
<dbReference type="GO" id="GO:0016740">
    <property type="term" value="F:transferase activity"/>
    <property type="evidence" value="ECO:0007669"/>
    <property type="project" value="UniProtKB-KW"/>
</dbReference>
<feature type="domain" description="BioF2-like acetyltransferase" evidence="1">
    <location>
        <begin position="168"/>
        <end position="303"/>
    </location>
</feature>
<keyword evidence="2" id="KW-0808">Transferase</keyword>
<proteinExistence type="predicted"/>
<evidence type="ECO:0000313" key="3">
    <source>
        <dbReference type="Proteomes" id="UP000199062"/>
    </source>
</evidence>
<dbReference type="RefSeq" id="WP_089818651.1">
    <property type="nucleotide sequence ID" value="NZ_FOZK01000004.1"/>
</dbReference>
<dbReference type="InterPro" id="IPR016181">
    <property type="entry name" value="Acyl_CoA_acyltransferase"/>
</dbReference>
<dbReference type="AlphaFoldDB" id="A0A1I6M4Z5"/>
<organism evidence="2 3">
    <name type="scientific">Halomicrobium zhouii</name>
    <dbReference type="NCBI Taxonomy" id="767519"/>
    <lineage>
        <taxon>Archaea</taxon>
        <taxon>Methanobacteriati</taxon>
        <taxon>Methanobacteriota</taxon>
        <taxon>Stenosarchaea group</taxon>
        <taxon>Halobacteria</taxon>
        <taxon>Halobacteriales</taxon>
        <taxon>Haloarculaceae</taxon>
        <taxon>Halomicrobium</taxon>
    </lineage>
</organism>
<sequence length="334" mass="37770">MSIEIEAFTREQRSEWDRLVEQSPGATPFHRFALLEVVADHAGATLHPLVGYKGQEPVGLFPVFVVRKGPVATAFSPPPSLKITYLGPTLLNVAKLKPSKAERRNRRFVEGCLDYVDEQFGPRYVHVRTHTRYCDTRPFTWKGYESTPNFTYVVDLSDGPDALFDRFSRDARKNVRDAQDADCVVEERGADAACTIVDQVRRRHEEQDEWYPLTTDFVTDLYERAPEGVVRPYVCEVDGRTVGGSLTLEHGDTAYGWQGVVKPDVDLDVNDVVHWHVINEAADRGVTRYDLVGANEPRLSRYKAKFAPTLESYDGLEKSSPGMSLAAKTYKRLR</sequence>
<protein>
    <submittedName>
        <fullName evidence="2">Acetyltransferase involved in cellulose biosynthesis, CelD/BcsL family</fullName>
    </submittedName>
</protein>
<dbReference type="PANTHER" id="PTHR36174">
    <property type="entry name" value="LIPID II:GLYCINE GLYCYLTRANSFERASE"/>
    <property type="match status" value="1"/>
</dbReference>
<name>A0A1I6M4Z5_9EURY</name>
<reference evidence="2 3" key="1">
    <citation type="submission" date="2016-10" db="EMBL/GenBank/DDBJ databases">
        <authorList>
            <person name="de Groot N.N."/>
        </authorList>
    </citation>
    <scope>NUCLEOTIDE SEQUENCE [LARGE SCALE GENOMIC DNA]</scope>
    <source>
        <strain evidence="2 3">CGMCC 1.10457</strain>
    </source>
</reference>
<dbReference type="InterPro" id="IPR050644">
    <property type="entry name" value="PG_Glycine_Bridge_Synth"/>
</dbReference>
<dbReference type="Proteomes" id="UP000199062">
    <property type="component" value="Unassembled WGS sequence"/>
</dbReference>
<dbReference type="EMBL" id="FOZK01000004">
    <property type="protein sequence ID" value="SFS10756.1"/>
    <property type="molecule type" value="Genomic_DNA"/>
</dbReference>
<evidence type="ECO:0000259" key="1">
    <source>
        <dbReference type="Pfam" id="PF13480"/>
    </source>
</evidence>
<dbReference type="PANTHER" id="PTHR36174:SF1">
    <property type="entry name" value="LIPID II:GLYCINE GLYCYLTRANSFERASE"/>
    <property type="match status" value="1"/>
</dbReference>
<dbReference type="Gene3D" id="3.40.630.30">
    <property type="match status" value="1"/>
</dbReference>
<dbReference type="InterPro" id="IPR038740">
    <property type="entry name" value="BioF2-like_GNAT_dom"/>
</dbReference>
<dbReference type="STRING" id="767519.SAMN05216559_3799"/>